<keyword evidence="6" id="KW-0624">Polysaccharide degradation</keyword>
<dbReference type="Gene3D" id="2.60.40.10">
    <property type="entry name" value="Immunoglobulins"/>
    <property type="match status" value="1"/>
</dbReference>
<dbReference type="InterPro" id="IPR036116">
    <property type="entry name" value="FN3_sf"/>
</dbReference>
<keyword evidence="2" id="KW-0964">Secreted</keyword>
<evidence type="ECO:0000256" key="6">
    <source>
        <dbReference type="ARBA" id="ARBA00023326"/>
    </source>
</evidence>
<dbReference type="SMART" id="SM00560">
    <property type="entry name" value="LamGL"/>
    <property type="match status" value="1"/>
</dbReference>
<dbReference type="InterPro" id="IPR006558">
    <property type="entry name" value="LamG-like"/>
</dbReference>
<evidence type="ECO:0000313" key="10">
    <source>
        <dbReference type="Proteomes" id="UP001596004"/>
    </source>
</evidence>
<dbReference type="RefSeq" id="WP_380848555.1">
    <property type="nucleotide sequence ID" value="NZ_JBHSFP010000033.1"/>
</dbReference>
<dbReference type="InterPro" id="IPR042837">
    <property type="entry name" value="PTX3"/>
</dbReference>
<keyword evidence="5" id="KW-0378">Hydrolase</keyword>
<dbReference type="Proteomes" id="UP001596004">
    <property type="component" value="Unassembled WGS sequence"/>
</dbReference>
<feature type="chain" id="PRO_5046556518" evidence="7">
    <location>
        <begin position="42"/>
        <end position="1635"/>
    </location>
</feature>
<evidence type="ECO:0000259" key="8">
    <source>
        <dbReference type="PROSITE" id="PS50853"/>
    </source>
</evidence>
<evidence type="ECO:0000256" key="4">
    <source>
        <dbReference type="ARBA" id="ARBA00023157"/>
    </source>
</evidence>
<feature type="signal peptide" evidence="7">
    <location>
        <begin position="1"/>
        <end position="41"/>
    </location>
</feature>
<evidence type="ECO:0000256" key="1">
    <source>
        <dbReference type="ARBA" id="ARBA00004613"/>
    </source>
</evidence>
<dbReference type="SMART" id="SM00060">
    <property type="entry name" value="FN3"/>
    <property type="match status" value="1"/>
</dbReference>
<dbReference type="Pfam" id="PF24517">
    <property type="entry name" value="CBM96"/>
    <property type="match status" value="1"/>
</dbReference>
<keyword evidence="6" id="KW-0119">Carbohydrate metabolism</keyword>
<dbReference type="EMBL" id="JBHSFP010000033">
    <property type="protein sequence ID" value="MFC4535632.1"/>
    <property type="molecule type" value="Genomic_DNA"/>
</dbReference>
<sequence>MDKLVKTSTLGGKQPRQLAIATVLTVAASLLVAGTTSPAMADPDPTPASTVPTITQFPKPKDPDAVFRAAIEEARKQGRPVEVTEAFTETARHWAYPDGHLTTQSYAGPTQLRRADGSWAFIDTTLVEQGGVLKPKLAKADLEFSAGGQDRPLASMERGNGQRFSLTWPRALPKPTINGNVATYADAAGYPGADLVVTALPTGFRHDVVLRTRPTGPVEFRIPVDTDGLAFAEAKKGGLQLTDAKGKQVASAAEPVAVDAGPNPAEAANRQAIAPRTGKIDTRIAEDKGRQTLVLKPDPAFLNDPATRYPVTVDPTTTLALQSDLIVSNQATYDTSPASPQLMTSIERTVSNGSLTYSHSLLKFDTGPLTGRSVGSARLDVYAEQLVGCRWYGPGGIEAKRVTSGWPATGVSWSSQPSVTSFGSSIQFCPSTSGIDANGNWIPHTFTWDVTAMAQAWASGYPDQGIRLSGKGDSDPPQGSGWWVYFHSADRTGGTPPKLTVSYFLPPEIPTVTAESIDSLTGNDAIARSQSVKVGFKSSVPEGTNLNYTVTVNDSTMLPPPAFPTGHVAHWKFDEPSSAAAAADSGPNGYTATYTGTRRTATTGKLGGALQLNDMTGSGGCCLPDAYAVTSRPVLNQNSSFTLSTWVRLTDSEAIQTVASQDGNPFGLDIYYLGSSYQKWRLQISGTGGSNGYGVWVDSAKVTKADTWTHLVAMYDAAAAKIRLYLDGALSGEADYTPTGSVTAGPFRIGNYKSGSFHLQGAVDDMRVYQRALTTKEIKDLYGEVAATSYNAKPSGQVIQQTFSLDNPASLKFVVKACRSGITQPSCNESPAYRITSDAPMLPADTKTGMADPVQPVLSGMVNRPSGGPMTARYYLYDSSGAPVGAAPLGERAVNGGERASFQIPINTVQPGTAYRWQMQACAQGQTIADEVCTSKTSSVSFTIPGTPPPDPVEDVRHLALGRSSFVIKTAKTDPTACSGGPCAVADAATMQIGGMGVEKATTLIGFSLDELPDGAGVSEAVLKLGTPICPAGPCPADATITATPLKSPVTSETKGSDLVADADSNTSAYSLPLNTPQADIAGSEYQWLMLTSNKDEVVTFADASAAEQPSLALTYLPAGPPSKVLNLTVSGGDASALASWGLPDSNGSVAMLDGYDIEVTDNSGAIVKTLEAKEPYAAISGLVNDVTYTVKVRAKTAFGVSGWEAATATTKAVPPPPIKGGTTCLLELPTAPHTVTAATDAGGQAYIDRIKAYYQAQDAVLENRATTIWDAPGVAPDAPSTAKLSLANAALIQKRASMTRAGITRTNSQVQVSDTVIQAMSDGTVRVAADINRTWNEEASAMAGAAVRTGGNATSQTPGQVEPSESTISIFIFDRCGNITVIQVTSDVEEDSTDSFETDGESFIAQKLRSPDDDVVAASSSATAMVGESCRSNVKSWSGAHSKEETRPAKGLLFEVVGQSKWDACFPYDDTTWNISKFGAVATLYTDSSFRKPKGASAKKVNAYVLNNSGVDINSTACFKVTTTTYQLGVQGNVGLPKGGEVGGGLTFTQTASKDCPGQYSLIGDKGGSNDKIAFRSSFWGPKDALIATCWMSTGNTCSISRYQQRTFGTFNWAKQKGIKTAKIVAASSSWMER</sequence>
<reference evidence="10" key="1">
    <citation type="journal article" date="2019" name="Int. J. Syst. Evol. Microbiol.">
        <title>The Global Catalogue of Microorganisms (GCM) 10K type strain sequencing project: providing services to taxonomists for standard genome sequencing and annotation.</title>
        <authorList>
            <consortium name="The Broad Institute Genomics Platform"/>
            <consortium name="The Broad Institute Genome Sequencing Center for Infectious Disease"/>
            <person name="Wu L."/>
            <person name="Ma J."/>
        </authorList>
    </citation>
    <scope>NUCLEOTIDE SEQUENCE [LARGE SCALE GENOMIC DNA]</scope>
    <source>
        <strain evidence="10">CGMCC 4.7132</strain>
    </source>
</reference>
<evidence type="ECO:0000256" key="3">
    <source>
        <dbReference type="ARBA" id="ARBA00022729"/>
    </source>
</evidence>
<dbReference type="Pfam" id="PF00041">
    <property type="entry name" value="fn3"/>
    <property type="match status" value="1"/>
</dbReference>
<evidence type="ECO:0000256" key="7">
    <source>
        <dbReference type="SAM" id="SignalP"/>
    </source>
</evidence>
<dbReference type="PROSITE" id="PS50853">
    <property type="entry name" value="FN3"/>
    <property type="match status" value="1"/>
</dbReference>
<dbReference type="SUPFAM" id="SSF49265">
    <property type="entry name" value="Fibronectin type III"/>
    <property type="match status" value="1"/>
</dbReference>
<dbReference type="CDD" id="cd00063">
    <property type="entry name" value="FN3"/>
    <property type="match status" value="1"/>
</dbReference>
<protein>
    <submittedName>
        <fullName evidence="9">LamG-like jellyroll fold domain-containing protein</fullName>
    </submittedName>
</protein>
<name>A0ABV9CSD8_9ACTN</name>
<dbReference type="NCBIfam" id="NF033679">
    <property type="entry name" value="DNRLRE_dom"/>
    <property type="match status" value="1"/>
</dbReference>
<organism evidence="9 10">
    <name type="scientific">Sphaerisporangium dianthi</name>
    <dbReference type="NCBI Taxonomy" id="1436120"/>
    <lineage>
        <taxon>Bacteria</taxon>
        <taxon>Bacillati</taxon>
        <taxon>Actinomycetota</taxon>
        <taxon>Actinomycetes</taxon>
        <taxon>Streptosporangiales</taxon>
        <taxon>Streptosporangiaceae</taxon>
        <taxon>Sphaerisporangium</taxon>
    </lineage>
</organism>
<evidence type="ECO:0000256" key="2">
    <source>
        <dbReference type="ARBA" id="ARBA00022525"/>
    </source>
</evidence>
<dbReference type="PANTHER" id="PTHR46943:SF1">
    <property type="entry name" value="PENTRAXIN-RELATED PROTEIN PTX3"/>
    <property type="match status" value="1"/>
</dbReference>
<dbReference type="InterPro" id="IPR055372">
    <property type="entry name" value="CBM96"/>
</dbReference>
<evidence type="ECO:0000313" key="9">
    <source>
        <dbReference type="EMBL" id="MFC4535632.1"/>
    </source>
</evidence>
<dbReference type="PANTHER" id="PTHR46943">
    <property type="entry name" value="PENTRAXIN-RELATED PROTEIN PTX3"/>
    <property type="match status" value="1"/>
</dbReference>
<evidence type="ECO:0000256" key="5">
    <source>
        <dbReference type="ARBA" id="ARBA00023295"/>
    </source>
</evidence>
<dbReference type="Gene3D" id="2.60.120.200">
    <property type="match status" value="1"/>
</dbReference>
<comment type="caution">
    <text evidence="9">The sequence shown here is derived from an EMBL/GenBank/DDBJ whole genome shotgun (WGS) entry which is preliminary data.</text>
</comment>
<dbReference type="Pfam" id="PF13385">
    <property type="entry name" value="Laminin_G_3"/>
    <property type="match status" value="1"/>
</dbReference>
<keyword evidence="3 7" id="KW-0732">Signal</keyword>
<dbReference type="SUPFAM" id="SSF49899">
    <property type="entry name" value="Concanavalin A-like lectins/glucanases"/>
    <property type="match status" value="1"/>
</dbReference>
<accession>A0ABV9CSD8</accession>
<keyword evidence="5" id="KW-0326">Glycosidase</keyword>
<gene>
    <name evidence="9" type="ORF">ACFO60_33120</name>
</gene>
<keyword evidence="10" id="KW-1185">Reference proteome</keyword>
<dbReference type="InterPro" id="IPR013783">
    <property type="entry name" value="Ig-like_fold"/>
</dbReference>
<comment type="subcellular location">
    <subcellularLocation>
        <location evidence="1">Secreted</location>
    </subcellularLocation>
</comment>
<dbReference type="InterPro" id="IPR003961">
    <property type="entry name" value="FN3_dom"/>
</dbReference>
<feature type="domain" description="Fibronectin type-III" evidence="8">
    <location>
        <begin position="1121"/>
        <end position="1217"/>
    </location>
</feature>
<dbReference type="InterPro" id="IPR013320">
    <property type="entry name" value="ConA-like_dom_sf"/>
</dbReference>
<proteinExistence type="predicted"/>
<keyword evidence="4" id="KW-1015">Disulfide bond</keyword>